<dbReference type="AlphaFoldDB" id="A0A370S4R6"/>
<proteinExistence type="predicted"/>
<name>A0A370S4R6_PSEJE</name>
<keyword evidence="1" id="KW-1003">Cell membrane</keyword>
<dbReference type="InterPro" id="IPR029044">
    <property type="entry name" value="Nucleotide-diphossugar_trans"/>
</dbReference>
<dbReference type="Proteomes" id="UP000255365">
    <property type="component" value="Unassembled WGS sequence"/>
</dbReference>
<accession>A0A370S4R6</accession>
<keyword evidence="3" id="KW-0808">Transferase</keyword>
<comment type="caution">
    <text evidence="3">The sequence shown here is derived from an EMBL/GenBank/DDBJ whole genome shotgun (WGS) entry which is preliminary data.</text>
</comment>
<dbReference type="InterPro" id="IPR001173">
    <property type="entry name" value="Glyco_trans_2-like"/>
</dbReference>
<dbReference type="GO" id="GO:0016740">
    <property type="term" value="F:transferase activity"/>
    <property type="evidence" value="ECO:0007669"/>
    <property type="project" value="UniProtKB-KW"/>
</dbReference>
<feature type="domain" description="Glycosyltransferase 2-like" evidence="2">
    <location>
        <begin position="15"/>
        <end position="162"/>
    </location>
</feature>
<dbReference type="RefSeq" id="WP_115147954.1">
    <property type="nucleotide sequence ID" value="NZ_QRAV01000018.1"/>
</dbReference>
<dbReference type="EMBL" id="QRAV01000018">
    <property type="protein sequence ID" value="RDL14746.1"/>
    <property type="molecule type" value="Genomic_DNA"/>
</dbReference>
<dbReference type="Pfam" id="PF00535">
    <property type="entry name" value="Glycos_transf_2"/>
    <property type="match status" value="1"/>
</dbReference>
<sequence>MNDVDPPTDPPKNFSIVIVNYKTPEITKICLELLRQHLGSNGAPIWVVDNYSADESTRYLRTLDWINLIERSVAEPELGHIAHGKALDLVLERIETDYLFLMHTDTFIFDKNVFPMMLNKCIKNKKVVAVGCVEQINRGAARTAWRFSSRLLKHHYRRLKISFGLRSRAPKPYREVYLKSFCTLWNCKLVKQHGMHFSMDDRVPGYTLQDRMIELGYVIESLSSRKIFSYLDHIQSGTVAAAGGYGETHRRTRMYNNILKRLNKFNSND</sequence>
<evidence type="ECO:0000313" key="4">
    <source>
        <dbReference type="Proteomes" id="UP000255365"/>
    </source>
</evidence>
<reference evidence="3 4" key="1">
    <citation type="submission" date="2018-07" db="EMBL/GenBank/DDBJ databases">
        <title>Genome sequencing of rice bacterial endophytes.</title>
        <authorList>
            <person name="Venturi V."/>
        </authorList>
    </citation>
    <scope>NUCLEOTIDE SEQUENCE [LARGE SCALE GENOMIC DNA]</scope>
    <source>
        <strain evidence="3 4">E2333</strain>
    </source>
</reference>
<keyword evidence="1" id="KW-0997">Cell inner membrane</keyword>
<organism evidence="3 4">
    <name type="scientific">Pseudomonas jessenii</name>
    <dbReference type="NCBI Taxonomy" id="77298"/>
    <lineage>
        <taxon>Bacteria</taxon>
        <taxon>Pseudomonadati</taxon>
        <taxon>Pseudomonadota</taxon>
        <taxon>Gammaproteobacteria</taxon>
        <taxon>Pseudomonadales</taxon>
        <taxon>Pseudomonadaceae</taxon>
        <taxon>Pseudomonas</taxon>
    </lineage>
</organism>
<evidence type="ECO:0000256" key="1">
    <source>
        <dbReference type="ARBA" id="ARBA00022519"/>
    </source>
</evidence>
<evidence type="ECO:0000313" key="3">
    <source>
        <dbReference type="EMBL" id="RDL14746.1"/>
    </source>
</evidence>
<gene>
    <name evidence="3" type="ORF">DEU51_11883</name>
</gene>
<protein>
    <submittedName>
        <fullName evidence="3">GT2 family glycosyltransferase</fullName>
    </submittedName>
</protein>
<evidence type="ECO:0000259" key="2">
    <source>
        <dbReference type="Pfam" id="PF00535"/>
    </source>
</evidence>
<keyword evidence="1" id="KW-0472">Membrane</keyword>
<dbReference type="SUPFAM" id="SSF53448">
    <property type="entry name" value="Nucleotide-diphospho-sugar transferases"/>
    <property type="match status" value="1"/>
</dbReference>
<dbReference type="Gene3D" id="3.90.550.10">
    <property type="entry name" value="Spore Coat Polysaccharide Biosynthesis Protein SpsA, Chain A"/>
    <property type="match status" value="1"/>
</dbReference>